<evidence type="ECO:0000256" key="4">
    <source>
        <dbReference type="PROSITE-ProRule" id="PRU00284"/>
    </source>
</evidence>
<dbReference type="PROSITE" id="PS50111">
    <property type="entry name" value="CHEMOTAXIS_TRANSDUC_2"/>
    <property type="match status" value="1"/>
</dbReference>
<evidence type="ECO:0000256" key="2">
    <source>
        <dbReference type="ARBA" id="ARBA00022481"/>
    </source>
</evidence>
<name>A0A1H9HZH5_9BURK</name>
<keyword evidence="4" id="KW-0807">Transducer</keyword>
<dbReference type="InterPro" id="IPR004089">
    <property type="entry name" value="MCPsignal_dom"/>
</dbReference>
<evidence type="ECO:0000313" key="9">
    <source>
        <dbReference type="Proteomes" id="UP000199766"/>
    </source>
</evidence>
<keyword evidence="5" id="KW-0812">Transmembrane</keyword>
<dbReference type="InterPro" id="IPR003660">
    <property type="entry name" value="HAMP_dom"/>
</dbReference>
<dbReference type="STRING" id="180197.SAMN02982919_00970"/>
<feature type="domain" description="HAMP" evidence="7">
    <location>
        <begin position="364"/>
        <end position="410"/>
    </location>
</feature>
<dbReference type="OrthoDB" id="8555762at2"/>
<accession>A0A1H9HZH5</accession>
<evidence type="ECO:0000256" key="3">
    <source>
        <dbReference type="ARBA" id="ARBA00029447"/>
    </source>
</evidence>
<dbReference type="Pfam" id="PF00672">
    <property type="entry name" value="HAMP"/>
    <property type="match status" value="1"/>
</dbReference>
<dbReference type="GO" id="GO:0005886">
    <property type="term" value="C:plasma membrane"/>
    <property type="evidence" value="ECO:0007669"/>
    <property type="project" value="TreeGrafter"/>
</dbReference>
<keyword evidence="9" id="KW-1185">Reference proteome</keyword>
<dbReference type="FunFam" id="1.10.287.950:FF:000001">
    <property type="entry name" value="Methyl-accepting chemotaxis sensory transducer"/>
    <property type="match status" value="1"/>
</dbReference>
<keyword evidence="5" id="KW-0472">Membrane</keyword>
<dbReference type="RefSeq" id="WP_091453692.1">
    <property type="nucleotide sequence ID" value="NZ_FOGD01000002.1"/>
</dbReference>
<dbReference type="CDD" id="cd11386">
    <property type="entry name" value="MCP_signal"/>
    <property type="match status" value="1"/>
</dbReference>
<dbReference type="Pfam" id="PF00015">
    <property type="entry name" value="MCPsignal"/>
    <property type="match status" value="1"/>
</dbReference>
<dbReference type="SMART" id="SM00283">
    <property type="entry name" value="MA"/>
    <property type="match status" value="1"/>
</dbReference>
<evidence type="ECO:0000259" key="7">
    <source>
        <dbReference type="PROSITE" id="PS50885"/>
    </source>
</evidence>
<dbReference type="PROSITE" id="PS50885">
    <property type="entry name" value="HAMP"/>
    <property type="match status" value="1"/>
</dbReference>
<dbReference type="PANTHER" id="PTHR43531:SF14">
    <property type="entry name" value="METHYL-ACCEPTING CHEMOTAXIS PROTEIN I-RELATED"/>
    <property type="match status" value="1"/>
</dbReference>
<keyword evidence="5" id="KW-1133">Transmembrane helix</keyword>
<dbReference type="Proteomes" id="UP000199766">
    <property type="component" value="Unassembled WGS sequence"/>
</dbReference>
<dbReference type="EMBL" id="FOGD01000002">
    <property type="protein sequence ID" value="SEQ67799.1"/>
    <property type="molecule type" value="Genomic_DNA"/>
</dbReference>
<feature type="domain" description="Methyl-accepting transducer" evidence="6">
    <location>
        <begin position="415"/>
        <end position="644"/>
    </location>
</feature>
<dbReference type="GO" id="GO:0006935">
    <property type="term" value="P:chemotaxis"/>
    <property type="evidence" value="ECO:0007669"/>
    <property type="project" value="TreeGrafter"/>
</dbReference>
<organism evidence="8 9">
    <name type="scientific">Giesbergeria anulus</name>
    <dbReference type="NCBI Taxonomy" id="180197"/>
    <lineage>
        <taxon>Bacteria</taxon>
        <taxon>Pseudomonadati</taxon>
        <taxon>Pseudomonadota</taxon>
        <taxon>Betaproteobacteria</taxon>
        <taxon>Burkholderiales</taxon>
        <taxon>Comamonadaceae</taxon>
        <taxon>Giesbergeria</taxon>
    </lineage>
</organism>
<dbReference type="GO" id="GO:0004888">
    <property type="term" value="F:transmembrane signaling receptor activity"/>
    <property type="evidence" value="ECO:0007669"/>
    <property type="project" value="TreeGrafter"/>
</dbReference>
<comment type="similarity">
    <text evidence="3">Belongs to the methyl-accepting chemotaxis (MCP) protein family.</text>
</comment>
<protein>
    <submittedName>
        <fullName evidence="8">Methyl-accepting chemotaxis protein</fullName>
    </submittedName>
</protein>
<dbReference type="Gene3D" id="1.10.287.950">
    <property type="entry name" value="Methyl-accepting chemotaxis protein"/>
    <property type="match status" value="1"/>
</dbReference>
<feature type="transmembrane region" description="Helical" evidence="5">
    <location>
        <begin position="39"/>
        <end position="62"/>
    </location>
</feature>
<evidence type="ECO:0000259" key="6">
    <source>
        <dbReference type="PROSITE" id="PS50111"/>
    </source>
</evidence>
<dbReference type="SUPFAM" id="SSF58104">
    <property type="entry name" value="Methyl-accepting chemotaxis protein (MCP) signaling domain"/>
    <property type="match status" value="1"/>
</dbReference>
<dbReference type="GO" id="GO:0007165">
    <property type="term" value="P:signal transduction"/>
    <property type="evidence" value="ECO:0007669"/>
    <property type="project" value="UniProtKB-KW"/>
</dbReference>
<gene>
    <name evidence="8" type="ORF">SAMN02982919_00970</name>
</gene>
<evidence type="ECO:0000256" key="1">
    <source>
        <dbReference type="ARBA" id="ARBA00004370"/>
    </source>
</evidence>
<sequence>MNRPLPFAPSTPSSDQDPGFFSHHGIWSLGIRLFRQLRFGAKAAIVSILFLIATLIGVALYLSSAQQGIEQLRKEQAGVLIAGRLAPVLRALTDLRNASRAQGVGYSAAAPLLVQAHADLHQAEEALRLVEGSYVERLGLVQEAVQLHQALEALPDKADIKAIEAVLQKTVDYYNLMSARSGVILDSDAADLQLLMAYTREVPFLAEAVGQMRSWGTVALVTQLQDPAAIQRLFGWSARAQKHVMESKAWLQGVIQAAPTVEKQLDLAVLERAQTYVAQVNKVFAKADPALVADVDGWWRQGSQLVVDLYATQAAAMQMAHQRLEARLVAAKTERNLSMGLILLALALAGYFFYSFYCVMDGGLKETRRHLEAMSSGDLTTQPSPWGADDIAALMLSLRQMQDSLRAIVGDMHVASDEIVGSSADIAEGSIDLSARTEAAASTLQETAHALAQISGTIQNSAQNAEQAAAMATDNAKTAHEAGQIMQRMVATMDDIGTASGKINDIIGTIDGIAFQTNILALNAAVEAARAGEAGRGFAVVATEVRNLAQRSAAASHEIRQLISDNVVQALQGVQVANEAGASIAKVQANADRIGQLIGDIAADARAGAQGIVQVDEATKTLEHSTQQNAALVEHTAAASTTLREQAQALSERVARFRMS</sequence>
<evidence type="ECO:0000313" key="8">
    <source>
        <dbReference type="EMBL" id="SEQ67799.1"/>
    </source>
</evidence>
<dbReference type="InterPro" id="IPR051310">
    <property type="entry name" value="MCP_chemotaxis"/>
</dbReference>
<dbReference type="AlphaFoldDB" id="A0A1H9HZH5"/>
<reference evidence="8 9" key="1">
    <citation type="submission" date="2016-10" db="EMBL/GenBank/DDBJ databases">
        <authorList>
            <person name="de Groot N.N."/>
        </authorList>
    </citation>
    <scope>NUCLEOTIDE SEQUENCE [LARGE SCALE GENOMIC DNA]</scope>
    <source>
        <strain evidence="8 9">ATCC 35958</strain>
    </source>
</reference>
<proteinExistence type="inferred from homology"/>
<comment type="subcellular location">
    <subcellularLocation>
        <location evidence="1">Membrane</location>
    </subcellularLocation>
</comment>
<evidence type="ECO:0000256" key="5">
    <source>
        <dbReference type="SAM" id="Phobius"/>
    </source>
</evidence>
<dbReference type="PANTHER" id="PTHR43531">
    <property type="entry name" value="PROTEIN ICFG"/>
    <property type="match status" value="1"/>
</dbReference>
<feature type="transmembrane region" description="Helical" evidence="5">
    <location>
        <begin position="337"/>
        <end position="359"/>
    </location>
</feature>
<keyword evidence="2" id="KW-0488">Methylation</keyword>